<accession>A0A1U7JG71</accession>
<dbReference type="InterPro" id="IPR001296">
    <property type="entry name" value="Glyco_trans_1"/>
</dbReference>
<dbReference type="Pfam" id="PF13439">
    <property type="entry name" value="Glyco_transf_4"/>
    <property type="match status" value="1"/>
</dbReference>
<protein>
    <submittedName>
        <fullName evidence="3">Uncharacterized protein</fullName>
    </submittedName>
</protein>
<dbReference type="Proteomes" id="UP000185783">
    <property type="component" value="Unassembled WGS sequence"/>
</dbReference>
<dbReference type="Gene3D" id="3.40.50.2000">
    <property type="entry name" value="Glycogen Phosphorylase B"/>
    <property type="match status" value="2"/>
</dbReference>
<dbReference type="Pfam" id="PF00534">
    <property type="entry name" value="Glycos_transf_1"/>
    <property type="match status" value="1"/>
</dbReference>
<keyword evidence="4" id="KW-1185">Reference proteome</keyword>
<evidence type="ECO:0000313" key="4">
    <source>
        <dbReference type="Proteomes" id="UP000185783"/>
    </source>
</evidence>
<evidence type="ECO:0000259" key="2">
    <source>
        <dbReference type="Pfam" id="PF13439"/>
    </source>
</evidence>
<dbReference type="PANTHER" id="PTHR45871">
    <property type="entry name" value="N-ACETYLGLUCOSAMINYL-PHOSPHATIDYLINOSITOL BIOSYNTHETIC PROTEIN"/>
    <property type="match status" value="1"/>
</dbReference>
<dbReference type="AlphaFoldDB" id="A0A1U7JG71"/>
<reference evidence="3 4" key="1">
    <citation type="submission" date="2016-03" db="EMBL/GenBank/DDBJ databases">
        <title>Genome sequence of Nesiotobacter sp. nov., a moderately halophilic alphaproteobacterium isolated from the Yellow Sea, China.</title>
        <authorList>
            <person name="Zhang G."/>
            <person name="Zhang R."/>
        </authorList>
    </citation>
    <scope>NUCLEOTIDE SEQUENCE [LARGE SCALE GENOMIC DNA]</scope>
    <source>
        <strain evidence="3 4">WB1-6</strain>
    </source>
</reference>
<gene>
    <name evidence="3" type="ORF">A3843_13545</name>
</gene>
<sequence length="398" mass="43466">MTGLKLKIVHCLRAPVGGALRHVLDLAREQSKQGHLVGLVCDSSTGGDVAEATLSAALADFALGIHRFPMPRGLSPRDMTALWATLRIVRKLNPHVVHGHGAKGGVYARLAPALTPTPIKRVYSPHGGSLHYSRSTLIGKVYLTLEQMLRPMTDAVCFVSQSEKTSYQKKVGVPPRISQVVYNGLQEDEFAPILCAQDACDFLFIGELRDLKGVDVLLRALKRLNERSSIPRTLVLVGDGPDAESYQHQVKELGLEKHVFFAGRLPARDALKLGRIGVLPSRAEAFPYVLLEILASGKPLVATATGGIPEVYRGHEQLLVEAGNEEALAMAMSHAIERRPEYLHEINQLKESVRRRFTCHNMADSITAVYKALLSPSSALETRKQTSADRHSSSASSQ</sequence>
<dbReference type="RefSeq" id="WP_051268967.1">
    <property type="nucleotide sequence ID" value="NZ_LVVZ01000019.1"/>
</dbReference>
<comment type="caution">
    <text evidence="3">The sequence shown here is derived from an EMBL/GenBank/DDBJ whole genome shotgun (WGS) entry which is preliminary data.</text>
</comment>
<dbReference type="STRING" id="197461.A3843_13545"/>
<dbReference type="SUPFAM" id="SSF53756">
    <property type="entry name" value="UDP-Glycosyltransferase/glycogen phosphorylase"/>
    <property type="match status" value="1"/>
</dbReference>
<organism evidence="3 4">
    <name type="scientific">Pseudovibrio exalbescens</name>
    <dbReference type="NCBI Taxonomy" id="197461"/>
    <lineage>
        <taxon>Bacteria</taxon>
        <taxon>Pseudomonadati</taxon>
        <taxon>Pseudomonadota</taxon>
        <taxon>Alphaproteobacteria</taxon>
        <taxon>Hyphomicrobiales</taxon>
        <taxon>Stappiaceae</taxon>
        <taxon>Pseudovibrio</taxon>
    </lineage>
</organism>
<name>A0A1U7JG71_9HYPH</name>
<dbReference type="EMBL" id="LVVZ01000019">
    <property type="protein sequence ID" value="OKL43641.1"/>
    <property type="molecule type" value="Genomic_DNA"/>
</dbReference>
<dbReference type="PANTHER" id="PTHR45871:SF1">
    <property type="entry name" value="PHOSPHATIDYLINOSITOL N-ACETYLGLUCOSAMINYLTRANSFERASE SUBUNIT A"/>
    <property type="match status" value="1"/>
</dbReference>
<proteinExistence type="predicted"/>
<dbReference type="GO" id="GO:0016757">
    <property type="term" value="F:glycosyltransferase activity"/>
    <property type="evidence" value="ECO:0007669"/>
    <property type="project" value="InterPro"/>
</dbReference>
<feature type="domain" description="Glycosyl transferase family 1" evidence="1">
    <location>
        <begin position="197"/>
        <end position="343"/>
    </location>
</feature>
<feature type="domain" description="Glycosyltransferase subfamily 4-like N-terminal" evidence="2">
    <location>
        <begin position="16"/>
        <end position="186"/>
    </location>
</feature>
<dbReference type="InterPro" id="IPR028098">
    <property type="entry name" value="Glyco_trans_4-like_N"/>
</dbReference>
<evidence type="ECO:0000259" key="1">
    <source>
        <dbReference type="Pfam" id="PF00534"/>
    </source>
</evidence>
<evidence type="ECO:0000313" key="3">
    <source>
        <dbReference type="EMBL" id="OKL43641.1"/>
    </source>
</evidence>